<dbReference type="InterPro" id="IPR036961">
    <property type="entry name" value="Kinesin_motor_dom_sf"/>
</dbReference>
<dbReference type="PANTHER" id="PTHR21608:SF7">
    <property type="entry name" value="KINESIN-LIKE PROTEIN CG14535"/>
    <property type="match status" value="1"/>
</dbReference>
<evidence type="ECO:0000256" key="5">
    <source>
        <dbReference type="PROSITE-ProRule" id="PRU00283"/>
    </source>
</evidence>
<dbReference type="InterPro" id="IPR027417">
    <property type="entry name" value="P-loop_NTPase"/>
</dbReference>
<protein>
    <submittedName>
        <fullName evidence="9">Kinesin-like protein</fullName>
    </submittedName>
</protein>
<dbReference type="EMBL" id="JAHLQT010040257">
    <property type="protein sequence ID" value="KAG7156012.1"/>
    <property type="molecule type" value="Genomic_DNA"/>
</dbReference>
<reference evidence="9" key="1">
    <citation type="journal article" date="2021" name="Sci. Adv.">
        <title>The American lobster genome reveals insights on longevity, neural, and immune adaptations.</title>
        <authorList>
            <person name="Polinski J.M."/>
            <person name="Zimin A.V."/>
            <person name="Clark K.F."/>
            <person name="Kohn A.B."/>
            <person name="Sadowski N."/>
            <person name="Timp W."/>
            <person name="Ptitsyn A."/>
            <person name="Khanna P."/>
            <person name="Romanova D.Y."/>
            <person name="Williams P."/>
            <person name="Greenwood S.J."/>
            <person name="Moroz L.L."/>
            <person name="Walt D.R."/>
            <person name="Bodnar A.G."/>
        </authorList>
    </citation>
    <scope>NUCLEOTIDE SEQUENCE</scope>
    <source>
        <strain evidence="9">GMGI-L3</strain>
    </source>
</reference>
<feature type="compositionally biased region" description="Basic and acidic residues" evidence="7">
    <location>
        <begin position="1551"/>
        <end position="1561"/>
    </location>
</feature>
<feature type="compositionally biased region" description="Low complexity" evidence="7">
    <location>
        <begin position="618"/>
        <end position="629"/>
    </location>
</feature>
<feature type="region of interest" description="Disordered" evidence="7">
    <location>
        <begin position="1301"/>
        <end position="1656"/>
    </location>
</feature>
<comment type="subcellular location">
    <subcellularLocation>
        <location evidence="1">Cytoplasm</location>
        <location evidence="1">Cytoskeleton</location>
    </subcellularLocation>
</comment>
<keyword evidence="3" id="KW-0067">ATP-binding</keyword>
<feature type="compositionally biased region" description="Basic residues" evidence="7">
    <location>
        <begin position="1358"/>
        <end position="1369"/>
    </location>
</feature>
<comment type="caution">
    <text evidence="5">Lacks conserved residue(s) required for the propagation of feature annotation.</text>
</comment>
<evidence type="ECO:0000313" key="9">
    <source>
        <dbReference type="EMBL" id="KAG7156012.1"/>
    </source>
</evidence>
<feature type="compositionally biased region" description="Basic and acidic residues" evidence="7">
    <location>
        <begin position="770"/>
        <end position="804"/>
    </location>
</feature>
<keyword evidence="10" id="KW-1185">Reference proteome</keyword>
<feature type="region of interest" description="Disordered" evidence="7">
    <location>
        <begin position="1177"/>
        <end position="1220"/>
    </location>
</feature>
<dbReference type="InterPro" id="IPR027640">
    <property type="entry name" value="Kinesin-like_fam"/>
</dbReference>
<dbReference type="PRINTS" id="PR00380">
    <property type="entry name" value="KINESINHEAVY"/>
</dbReference>
<feature type="compositionally biased region" description="Polar residues" evidence="7">
    <location>
        <begin position="523"/>
        <end position="532"/>
    </location>
</feature>
<feature type="compositionally biased region" description="Basic residues" evidence="7">
    <location>
        <begin position="638"/>
        <end position="647"/>
    </location>
</feature>
<feature type="compositionally biased region" description="Basic and acidic residues" evidence="7">
    <location>
        <begin position="848"/>
        <end position="870"/>
    </location>
</feature>
<feature type="region of interest" description="Disordered" evidence="7">
    <location>
        <begin position="1845"/>
        <end position="1904"/>
    </location>
</feature>
<feature type="compositionally biased region" description="Low complexity" evidence="7">
    <location>
        <begin position="559"/>
        <end position="578"/>
    </location>
</feature>
<feature type="compositionally biased region" description="Basic and acidic residues" evidence="7">
    <location>
        <begin position="1436"/>
        <end position="1475"/>
    </location>
</feature>
<comment type="caution">
    <text evidence="9">The sequence shown here is derived from an EMBL/GenBank/DDBJ whole genome shotgun (WGS) entry which is preliminary data.</text>
</comment>
<feature type="region of interest" description="Disordered" evidence="7">
    <location>
        <begin position="963"/>
        <end position="1003"/>
    </location>
</feature>
<feature type="compositionally biased region" description="Low complexity" evidence="7">
    <location>
        <begin position="473"/>
        <end position="497"/>
    </location>
</feature>
<dbReference type="Pfam" id="PF00225">
    <property type="entry name" value="Kinesin"/>
    <property type="match status" value="1"/>
</dbReference>
<organism evidence="9 10">
    <name type="scientific">Homarus americanus</name>
    <name type="common">American lobster</name>
    <dbReference type="NCBI Taxonomy" id="6706"/>
    <lineage>
        <taxon>Eukaryota</taxon>
        <taxon>Metazoa</taxon>
        <taxon>Ecdysozoa</taxon>
        <taxon>Arthropoda</taxon>
        <taxon>Crustacea</taxon>
        <taxon>Multicrustacea</taxon>
        <taxon>Malacostraca</taxon>
        <taxon>Eumalacostraca</taxon>
        <taxon>Eucarida</taxon>
        <taxon>Decapoda</taxon>
        <taxon>Pleocyemata</taxon>
        <taxon>Astacidea</taxon>
        <taxon>Nephropoidea</taxon>
        <taxon>Nephropidae</taxon>
        <taxon>Homarus</taxon>
    </lineage>
</organism>
<keyword evidence="6" id="KW-0175">Coiled coil</keyword>
<evidence type="ECO:0000256" key="6">
    <source>
        <dbReference type="SAM" id="Coils"/>
    </source>
</evidence>
<dbReference type="SMART" id="SM00129">
    <property type="entry name" value="KISc"/>
    <property type="match status" value="1"/>
</dbReference>
<dbReference type="InterPro" id="IPR001752">
    <property type="entry name" value="Kinesin_motor_dom"/>
</dbReference>
<feature type="region of interest" description="Disordered" evidence="7">
    <location>
        <begin position="718"/>
        <end position="874"/>
    </location>
</feature>
<keyword evidence="4" id="KW-0963">Cytoplasm</keyword>
<feature type="compositionally biased region" description="Polar residues" evidence="7">
    <location>
        <begin position="719"/>
        <end position="729"/>
    </location>
</feature>
<feature type="domain" description="Kinesin motor" evidence="8">
    <location>
        <begin position="115"/>
        <end position="449"/>
    </location>
</feature>
<feature type="region of interest" description="Disordered" evidence="7">
    <location>
        <begin position="1247"/>
        <end position="1272"/>
    </location>
</feature>
<dbReference type="GO" id="GO:0015630">
    <property type="term" value="C:microtubule cytoskeleton"/>
    <property type="evidence" value="ECO:0007669"/>
    <property type="project" value="UniProtKB-ARBA"/>
</dbReference>
<comment type="similarity">
    <text evidence="5">Belongs to the TRAFAC class myosin-kinesin ATPase superfamily. Kinesin family.</text>
</comment>
<feature type="region of interest" description="Disordered" evidence="7">
    <location>
        <begin position="1"/>
        <end position="68"/>
    </location>
</feature>
<evidence type="ECO:0000256" key="3">
    <source>
        <dbReference type="ARBA" id="ARBA00022840"/>
    </source>
</evidence>
<dbReference type="PANTHER" id="PTHR21608">
    <property type="entry name" value="KINESIN-LIKE PROTEIN CG14535"/>
    <property type="match status" value="1"/>
</dbReference>
<feature type="compositionally biased region" description="Low complexity" evidence="7">
    <location>
        <begin position="1420"/>
        <end position="1435"/>
    </location>
</feature>
<dbReference type="Proteomes" id="UP000747542">
    <property type="component" value="Unassembled WGS sequence"/>
</dbReference>
<feature type="compositionally biased region" description="Gly residues" evidence="7">
    <location>
        <begin position="599"/>
        <end position="608"/>
    </location>
</feature>
<feature type="compositionally biased region" description="Basic and acidic residues" evidence="7">
    <location>
        <begin position="1484"/>
        <end position="1501"/>
    </location>
</feature>
<feature type="compositionally biased region" description="Basic and acidic residues" evidence="7">
    <location>
        <begin position="829"/>
        <end position="838"/>
    </location>
</feature>
<feature type="compositionally biased region" description="Gly residues" evidence="7">
    <location>
        <begin position="1640"/>
        <end position="1651"/>
    </location>
</feature>
<feature type="coiled-coil region" evidence="6">
    <location>
        <begin position="1682"/>
        <end position="1709"/>
    </location>
</feature>
<feature type="compositionally biased region" description="Polar residues" evidence="7">
    <location>
        <begin position="1301"/>
        <end position="1311"/>
    </location>
</feature>
<feature type="compositionally biased region" description="Basic and acidic residues" evidence="7">
    <location>
        <begin position="1869"/>
        <end position="1901"/>
    </location>
</feature>
<accession>A0A8J5JCN7</accession>
<evidence type="ECO:0000259" key="8">
    <source>
        <dbReference type="PROSITE" id="PS50067"/>
    </source>
</evidence>
<feature type="compositionally biased region" description="Acidic residues" evidence="7">
    <location>
        <begin position="1195"/>
        <end position="1209"/>
    </location>
</feature>
<dbReference type="GO" id="GO:0008017">
    <property type="term" value="F:microtubule binding"/>
    <property type="evidence" value="ECO:0007669"/>
    <property type="project" value="InterPro"/>
</dbReference>
<feature type="compositionally biased region" description="Basic and acidic residues" evidence="7">
    <location>
        <begin position="966"/>
        <end position="976"/>
    </location>
</feature>
<evidence type="ECO:0000256" key="1">
    <source>
        <dbReference type="ARBA" id="ARBA00004245"/>
    </source>
</evidence>
<dbReference type="SUPFAM" id="SSF52540">
    <property type="entry name" value="P-loop containing nucleoside triphosphate hydrolases"/>
    <property type="match status" value="1"/>
</dbReference>
<name>A0A8J5JCN7_HOMAM</name>
<evidence type="ECO:0000256" key="7">
    <source>
        <dbReference type="SAM" id="MobiDB-lite"/>
    </source>
</evidence>
<gene>
    <name evidence="9" type="ORF">Hamer_G012167</name>
</gene>
<dbReference type="GO" id="GO:0007018">
    <property type="term" value="P:microtubule-based movement"/>
    <property type="evidence" value="ECO:0007669"/>
    <property type="project" value="InterPro"/>
</dbReference>
<feature type="compositionally biased region" description="Low complexity" evidence="7">
    <location>
        <begin position="1537"/>
        <end position="1546"/>
    </location>
</feature>
<feature type="compositionally biased region" description="Basic and acidic residues" evidence="7">
    <location>
        <begin position="587"/>
        <end position="596"/>
    </location>
</feature>
<dbReference type="GO" id="GO:0005524">
    <property type="term" value="F:ATP binding"/>
    <property type="evidence" value="ECO:0007669"/>
    <property type="project" value="UniProtKB-KW"/>
</dbReference>
<keyword evidence="4" id="KW-0206">Cytoskeleton</keyword>
<feature type="region of interest" description="Disordered" evidence="7">
    <location>
        <begin position="451"/>
        <end position="675"/>
    </location>
</feature>
<dbReference type="GO" id="GO:0003777">
    <property type="term" value="F:microtubule motor activity"/>
    <property type="evidence" value="ECO:0007669"/>
    <property type="project" value="InterPro"/>
</dbReference>
<keyword evidence="2" id="KW-0547">Nucleotide-binding</keyword>
<evidence type="ECO:0000256" key="2">
    <source>
        <dbReference type="ARBA" id="ARBA00022741"/>
    </source>
</evidence>
<feature type="compositionally biased region" description="Low complexity" evidence="7">
    <location>
        <begin position="46"/>
        <end position="61"/>
    </location>
</feature>
<proteinExistence type="inferred from homology"/>
<dbReference type="Gene3D" id="3.40.850.10">
    <property type="entry name" value="Kinesin motor domain"/>
    <property type="match status" value="1"/>
</dbReference>
<evidence type="ECO:0000256" key="4">
    <source>
        <dbReference type="ARBA" id="ARBA00023212"/>
    </source>
</evidence>
<dbReference type="PROSITE" id="PS50067">
    <property type="entry name" value="KINESIN_MOTOR_2"/>
    <property type="match status" value="1"/>
</dbReference>
<evidence type="ECO:0000313" key="10">
    <source>
        <dbReference type="Proteomes" id="UP000747542"/>
    </source>
</evidence>
<sequence length="1941" mass="211451">MIGRSPRPSPVAGRRAESTATGTPPPPADSSGGDDGATLAGPVPQSPLGVTSGPPGVTPGTISMTPGALTASSGSISMTPGAMGVYWPALRDHPPPVPPQLLKKLACKETSSIGKVKVLLRVAPSLEVSQSCKVLSVDPRKKTVTLFDPGSAVHPSSAHTEESRVGIAAPKMFAFDGIYTHEDSQTEICSAALTDVIVAVLRGADGAVFSFGQSNLGQGYTMVGGGESCHTLGVMPSAVWWLYKALQDHRANTGARFSVRISALQIAPGDVVTDLLAQYAQGEQSPGVFLMEDSGSSLLLAHAAEVRAPTVERAAQLLDAALAHRLVDDQGRHAHLVFTLNIYQYSVDTSAKGGVAGGRSRLHLMDFGALERGKGPSRLTLSSLGNVILAIFNGQKHLPYKDGKLPRLLRECVGSVRCVAAMLVHVSPTSGHYQETLATIQLASRVHRLRRRRIKPHMGGSGSGGSSEESRSGRSSRGTITDTGGSSSVDPSSSEQSCDTVIYVGPAGDDATDGEHPPVYLPSINSGDNRCSMNKALRGSVVDGASKMDSQRTPKKSSKVSGSGKSPSKPSKHSVTSKDGSHSSPHRTKDSHKSRDGVSGSGAVGSGGSLPRTPTKYSSSSGAKLSSGATPKSPKSPHVSRHSRHKVAAGMTPHADASGAQSQHGGSEEQWIDGPRFHRAKVYDGHKMKSYELETWIDGPEATYGYMDDHKKSMIQKWVETQNAQVQPKSSEHSQKSPKHKQYKELTQFKTVEDEESSPRHKEKHREKRKSSECKELRKDGQHTTTREKDVTPRKRRSYGDKPHAASQPVVEPEETNKPKVHSYVSEPLKTEPPKAQEPESASPVNKVEPHAVSHVDKVPESGVRSEVKRQSSVSEVSLSSTAFPDANANLPPATVAAAIGQRSGGHQGVCDVRMTLTNQTAPATSAIRGHEVEEEEEEEVLQVTYVENETPRVDMRTLAPDAVEEDRATEVRSSSDETTTAEGDPMEEDQSQVRDLDEGEEELEAALDRWLAEEDREYIEVEEPEEPVEMVDSWCQVTEEDIERTLAEAGVHFIPFLQHRHLLPTLQEEPGESAEPLDHHMDHLHQLEALNNVTSKIGSGVLEEPLQPLKVPEQMVGDAAFLHPAGGDHPGGEFKSSPRYEQMIKDPNFTAKTHYFAKRLEELQQLHEFYRNLAKQAPRGRNSVNSPSAKELTEVSEDESSVSEGGEEPEPKILPQPFFSQEGTLTSMKMSGRDYEFSWKSLLPEEIDVQSETHEEKTEGEDTSSEVSKDVNDPLYDIQSDIMPYLPSNYVSLTTLSALRQPDGASNPNLNGEFAHTEPQADAAPPDNAVPLTTTLQERLPGNGASLSDDESNVKQVKVKKEKRKKKLGLLSKSSKSCVYKEEADCEEGSTHSKLSWSRFFGSPKHKGSPKDTSKKSSKSNSKSSNKSPTSSGKSSEKSDKKSQRERERSKDFKTCASKDNKSNKEGKVSHSQENHYGPDTTKQPDNKNTKALQKLDSDRSNGVGLKVIPRARRSRGESRHGESSGYESVIRDSECSSFGSSQDSGLDDDGLKGKAEGRGSENIAAGTTKARHPPQTRSKISETHPPKHVQKTTCPSITSHSHSHSHSKYLPSRMPSGSPLRTQKTTTTATSALEVKASGGGGSGGGVGGSPSMRVPVEEFDEEDVARYESHKTEEDIAKCRRTQEKIRALREKQDQLKQELEAAKSRLMIDKSRWSFELHVEECMTWRDDGYVEALQQETIILAKRVMAARSRLLLSTCFDASANVQDKDICEGEAFDVSPSLQDKDLCFEEGFLDDFLFLPDRDVRQGASALDCDLSVISEEEMVEDEEAEDKVHVLRRGTSNWSERDNEEDDDEEDRGRILGMTQREHEDDCVTRGKGDAVRHKTQEEPKGSCDKPNTDVVMRRFGTPPGSRIGSGVSIGEGFNVEDWRRLKESFIL</sequence>